<accession>A0A2I0JP61</accession>
<name>A0A2I0JP61_PUNGR</name>
<comment type="caution">
    <text evidence="1">The sequence shown here is derived from an EMBL/GenBank/DDBJ whole genome shotgun (WGS) entry which is preliminary data.</text>
</comment>
<proteinExistence type="predicted"/>
<protein>
    <submittedName>
        <fullName evidence="1">Uncharacterized protein</fullName>
    </submittedName>
</protein>
<gene>
    <name evidence="1" type="ORF">CRG98_021562</name>
</gene>
<reference evidence="1 2" key="1">
    <citation type="submission" date="2017-11" db="EMBL/GenBank/DDBJ databases">
        <title>De-novo sequencing of pomegranate (Punica granatum L.) genome.</title>
        <authorList>
            <person name="Akparov Z."/>
            <person name="Amiraslanov A."/>
            <person name="Hajiyeva S."/>
            <person name="Abbasov M."/>
            <person name="Kaur K."/>
            <person name="Hamwieh A."/>
            <person name="Solovyev V."/>
            <person name="Salamov A."/>
            <person name="Braich B."/>
            <person name="Kosarev P."/>
            <person name="Mahmoud A."/>
            <person name="Hajiyev E."/>
            <person name="Babayeva S."/>
            <person name="Izzatullayeva V."/>
            <person name="Mammadov A."/>
            <person name="Mammadov A."/>
            <person name="Sharifova S."/>
            <person name="Ojaghi J."/>
            <person name="Eynullazada K."/>
            <person name="Bayramov B."/>
            <person name="Abdulazimova A."/>
            <person name="Shahmuradov I."/>
        </authorList>
    </citation>
    <scope>NUCLEOTIDE SEQUENCE [LARGE SCALE GENOMIC DNA]</scope>
    <source>
        <strain evidence="2">cv. AG2017</strain>
        <tissue evidence="1">Leaf</tissue>
    </source>
</reference>
<evidence type="ECO:0000313" key="2">
    <source>
        <dbReference type="Proteomes" id="UP000233551"/>
    </source>
</evidence>
<organism evidence="1 2">
    <name type="scientific">Punica granatum</name>
    <name type="common">Pomegranate</name>
    <dbReference type="NCBI Taxonomy" id="22663"/>
    <lineage>
        <taxon>Eukaryota</taxon>
        <taxon>Viridiplantae</taxon>
        <taxon>Streptophyta</taxon>
        <taxon>Embryophyta</taxon>
        <taxon>Tracheophyta</taxon>
        <taxon>Spermatophyta</taxon>
        <taxon>Magnoliopsida</taxon>
        <taxon>eudicotyledons</taxon>
        <taxon>Gunneridae</taxon>
        <taxon>Pentapetalae</taxon>
        <taxon>rosids</taxon>
        <taxon>malvids</taxon>
        <taxon>Myrtales</taxon>
        <taxon>Lythraceae</taxon>
        <taxon>Punica</taxon>
    </lineage>
</organism>
<sequence>MSGIYNDFPDWPTTFHDFAAEDPQENTELTIAGTKVKILNYNKEVEVVFQGTNVMNCKSPPCICTETSIKKPPPYMPPCKIRALQLRQANNSILGNSEE</sequence>
<dbReference type="AlphaFoldDB" id="A0A2I0JP61"/>
<keyword evidence="2" id="KW-1185">Reference proteome</keyword>
<dbReference type="Proteomes" id="UP000233551">
    <property type="component" value="Unassembled WGS sequence"/>
</dbReference>
<dbReference type="EMBL" id="PGOL01001446">
    <property type="protein sequence ID" value="PKI58069.1"/>
    <property type="molecule type" value="Genomic_DNA"/>
</dbReference>
<evidence type="ECO:0000313" key="1">
    <source>
        <dbReference type="EMBL" id="PKI58069.1"/>
    </source>
</evidence>